<evidence type="ECO:0000256" key="1">
    <source>
        <dbReference type="SAM" id="MobiDB-lite"/>
    </source>
</evidence>
<name>D8U8L2_VOLCA</name>
<feature type="region of interest" description="Disordered" evidence="1">
    <location>
        <begin position="59"/>
        <end position="99"/>
    </location>
</feature>
<organism evidence="3">
    <name type="scientific">Volvox carteri f. nagariensis</name>
    <dbReference type="NCBI Taxonomy" id="3068"/>
    <lineage>
        <taxon>Eukaryota</taxon>
        <taxon>Viridiplantae</taxon>
        <taxon>Chlorophyta</taxon>
        <taxon>core chlorophytes</taxon>
        <taxon>Chlorophyceae</taxon>
        <taxon>CS clade</taxon>
        <taxon>Chlamydomonadales</taxon>
        <taxon>Volvocaceae</taxon>
        <taxon>Volvox</taxon>
    </lineage>
</organism>
<sequence length="463" mass="48496">MTLLNWLSIRYFYRNTEDLLGQYLKENIEHDNWSRVADGVGDAGPADCSCDDVNSDGATISRSSSSLGNSYDGSGYTSPRSAISSAMEEEGHGSLSGSAATTATTIQAAKATTGSYRVDRGESATAYAAAGGAAPPPAAHNAAPLRPCGLLYDPPFPQLPPRLQAEMDALLDYLGLAAEVYGSLPHVRCTDLPSLMLRHSVTLLFNYRSKPDVLLLDGRQLQLTARGYSQASALLAAVQPRPSEAVVAALPSPLPKRIWKVRLNLRRMEPLCVAAGRGVSSSGGSGVRTAAADCRPDTSLGVLLVHVEDERGGGQHRPRFPCSSIAGSTAAAAAVPVISLAEAATWAGPLPLLAAAMPSAAPGKGAAAAASGGGSGRSSLYLPGFFGWHIAGLAKGYNDGELKTRQLELYHRRLGQSYSIRLPPGPPAGVREVLYAHVCMYDRGEGLEVLDLDLGDLEVMGCI</sequence>
<accession>D8U8L2</accession>
<feature type="compositionally biased region" description="Low complexity" evidence="1">
    <location>
        <begin position="61"/>
        <end position="75"/>
    </location>
</feature>
<dbReference type="RefSeq" id="XP_002954952.1">
    <property type="nucleotide sequence ID" value="XM_002954906.1"/>
</dbReference>
<evidence type="ECO:0000313" key="2">
    <source>
        <dbReference type="EMBL" id="EFJ43940.1"/>
    </source>
</evidence>
<dbReference type="AlphaFoldDB" id="D8U8L2"/>
<keyword evidence="3" id="KW-1185">Reference proteome</keyword>
<evidence type="ECO:0000313" key="3">
    <source>
        <dbReference type="Proteomes" id="UP000001058"/>
    </source>
</evidence>
<dbReference type="InParanoid" id="D8U8L2"/>
<dbReference type="Proteomes" id="UP000001058">
    <property type="component" value="Unassembled WGS sequence"/>
</dbReference>
<dbReference type="GeneID" id="9621893"/>
<dbReference type="EMBL" id="GL378368">
    <property type="protein sequence ID" value="EFJ43940.1"/>
    <property type="molecule type" value="Genomic_DNA"/>
</dbReference>
<gene>
    <name evidence="2" type="ORF">VOLCADRAFT_95869</name>
</gene>
<dbReference type="KEGG" id="vcn:VOLCADRAFT_95869"/>
<proteinExistence type="predicted"/>
<protein>
    <submittedName>
        <fullName evidence="2">Uncharacterized protein</fullName>
    </submittedName>
</protein>
<reference evidence="2 3" key="1">
    <citation type="journal article" date="2010" name="Science">
        <title>Genomic analysis of organismal complexity in the multicellular green alga Volvox carteri.</title>
        <authorList>
            <person name="Prochnik S.E."/>
            <person name="Umen J."/>
            <person name="Nedelcu A.M."/>
            <person name="Hallmann A."/>
            <person name="Miller S.M."/>
            <person name="Nishii I."/>
            <person name="Ferris P."/>
            <person name="Kuo A."/>
            <person name="Mitros T."/>
            <person name="Fritz-Laylin L.K."/>
            <person name="Hellsten U."/>
            <person name="Chapman J."/>
            <person name="Simakov O."/>
            <person name="Rensing S.A."/>
            <person name="Terry A."/>
            <person name="Pangilinan J."/>
            <person name="Kapitonov V."/>
            <person name="Jurka J."/>
            <person name="Salamov A."/>
            <person name="Shapiro H."/>
            <person name="Schmutz J."/>
            <person name="Grimwood J."/>
            <person name="Lindquist E."/>
            <person name="Lucas S."/>
            <person name="Grigoriev I.V."/>
            <person name="Schmitt R."/>
            <person name="Kirk D."/>
            <person name="Rokhsar D.S."/>
        </authorList>
    </citation>
    <scope>NUCLEOTIDE SEQUENCE [LARGE SCALE GENOMIC DNA]</scope>
    <source>
        <strain evidence="3">f. Nagariensis / Eve</strain>
    </source>
</reference>
<dbReference type="OrthoDB" id="550445at2759"/>